<organism evidence="5">
    <name type="scientific">Methylobacterium bullatum</name>
    <dbReference type="NCBI Taxonomy" id="570505"/>
    <lineage>
        <taxon>Bacteria</taxon>
        <taxon>Pseudomonadati</taxon>
        <taxon>Pseudomonadota</taxon>
        <taxon>Alphaproteobacteria</taxon>
        <taxon>Hyphomicrobiales</taxon>
        <taxon>Methylobacteriaceae</taxon>
        <taxon>Methylobacterium</taxon>
    </lineage>
</organism>
<dbReference type="GO" id="GO:0004673">
    <property type="term" value="F:protein histidine kinase activity"/>
    <property type="evidence" value="ECO:0007669"/>
    <property type="project" value="UniProtKB-EC"/>
</dbReference>
<dbReference type="PROSITE" id="PS50109">
    <property type="entry name" value="HIS_KIN"/>
    <property type="match status" value="1"/>
</dbReference>
<dbReference type="PANTHER" id="PTHR43065">
    <property type="entry name" value="SENSOR HISTIDINE KINASE"/>
    <property type="match status" value="1"/>
</dbReference>
<evidence type="ECO:0000313" key="5">
    <source>
        <dbReference type="EMBL" id="CAA2144449.1"/>
    </source>
</evidence>
<protein>
    <recommendedName>
        <fullName evidence="2">histidine kinase</fullName>
        <ecNumber evidence="2">2.7.13.3</ecNumber>
    </recommendedName>
</protein>
<dbReference type="EC" id="2.7.13.3" evidence="2"/>
<dbReference type="PRINTS" id="PR00344">
    <property type="entry name" value="BCTRLSENSOR"/>
</dbReference>
<keyword evidence="3" id="KW-0175">Coiled coil</keyword>
<dbReference type="InterPro" id="IPR005467">
    <property type="entry name" value="His_kinase_dom"/>
</dbReference>
<dbReference type="Gene3D" id="3.30.565.10">
    <property type="entry name" value="Histidine kinase-like ATPase, C-terminal domain"/>
    <property type="match status" value="2"/>
</dbReference>
<feature type="domain" description="Histidine kinase" evidence="4">
    <location>
        <begin position="673"/>
        <end position="771"/>
    </location>
</feature>
<name>A0A679KBK1_9HYPH</name>
<dbReference type="RefSeq" id="WP_339162709.1">
    <property type="nucleotide sequence ID" value="NZ_LR743511.1"/>
</dbReference>
<dbReference type="SUPFAM" id="SSF55874">
    <property type="entry name" value="ATPase domain of HSP90 chaperone/DNA topoisomerase II/histidine kinase"/>
    <property type="match status" value="2"/>
</dbReference>
<feature type="coiled-coil region" evidence="3">
    <location>
        <begin position="476"/>
        <end position="524"/>
    </location>
</feature>
<dbReference type="InterPro" id="IPR036890">
    <property type="entry name" value="HATPase_C_sf"/>
</dbReference>
<dbReference type="Pfam" id="PF13589">
    <property type="entry name" value="HATPase_c_3"/>
    <property type="match status" value="1"/>
</dbReference>
<dbReference type="InterPro" id="IPR004358">
    <property type="entry name" value="Sig_transdc_His_kin-like_C"/>
</dbReference>
<evidence type="ECO:0000256" key="3">
    <source>
        <dbReference type="SAM" id="Coils"/>
    </source>
</evidence>
<evidence type="ECO:0000256" key="1">
    <source>
        <dbReference type="ARBA" id="ARBA00000085"/>
    </source>
</evidence>
<accession>A0A679KBK1</accession>
<reference evidence="5" key="1">
    <citation type="submission" date="2019-12" db="EMBL/GenBank/DDBJ databases">
        <authorList>
            <person name="Cremers G."/>
        </authorList>
    </citation>
    <scope>NUCLEOTIDE SEQUENCE</scope>
    <source>
        <strain evidence="5">Mbul2</strain>
    </source>
</reference>
<dbReference type="Pfam" id="PF02518">
    <property type="entry name" value="HATPase_c"/>
    <property type="match status" value="1"/>
</dbReference>
<evidence type="ECO:0000259" key="4">
    <source>
        <dbReference type="PROSITE" id="PS50109"/>
    </source>
</evidence>
<gene>
    <name evidence="5" type="primary">zraS_2</name>
    <name evidence="5" type="ORF">MBLL_03573</name>
</gene>
<evidence type="ECO:0000256" key="2">
    <source>
        <dbReference type="ARBA" id="ARBA00012438"/>
    </source>
</evidence>
<dbReference type="EMBL" id="LR743511">
    <property type="protein sequence ID" value="CAA2144449.1"/>
    <property type="molecule type" value="Genomic_DNA"/>
</dbReference>
<keyword evidence="5" id="KW-0808">Transferase</keyword>
<dbReference type="InterPro" id="IPR003594">
    <property type="entry name" value="HATPase_dom"/>
</dbReference>
<dbReference type="AlphaFoldDB" id="A0A679KBK1"/>
<dbReference type="SMART" id="SM00387">
    <property type="entry name" value="HATPase_c"/>
    <property type="match status" value="1"/>
</dbReference>
<proteinExistence type="predicted"/>
<comment type="catalytic activity">
    <reaction evidence="1">
        <text>ATP + protein L-histidine = ADP + protein N-phospho-L-histidine.</text>
        <dbReference type="EC" id="2.7.13.3"/>
    </reaction>
</comment>
<sequence>MGTQETFRISSHLKDIIGRDLVTNEYVAIFELVKNSFDARASSVDIEFDPSERTICIVDNGLGMSLRDIKDKWLFVAYSEKAISASEDYRDKIRPAGQFAGSKGIGRFACDTLGERLDLYSRTNNSKVISKLEINWTNFEGQSTEEFQEIRVTLGRVNSFPPVANQISPAASGTMLIIKDTRQDWDAEKIRRLRRDLAKLIDPFGTSTNVAVSTWLVDGSETRIEDVDGPVGNDIAELLRDKTSRIEVVLDDGYITTTLYDRSRRIYTIREPSPYGALQGSRVEGNIFFLNRSAKHTFTLRMGVRSIEFGSVFLFLNGFRIFPIGEEFDDTFGLNRRKQQGQARYLGTRDIIGRVDVTATPKKFREVSSRDAGLVDDANKRSLFEAIRRHMIFRLERYVVGVNWADKTDQNRDTPDGLETDSARKRILSIVGGLARARDIEILYYDEGIVRVSDDPDQVTDEALKSMLDVAESQGDTNLLAQIEDARRRIAELRNQRQEAQEAAQRAIAERYRADARIARLEQQAAFLGSSKDVDVERVQLLMHQATIHAGHVRSAIGNAAYEIKNVLELANMPEDTDDIEDLFASIRQSARRVSSSIAGATLSGDRLKAALSFAPNIRVDLKTDKVRGDLLKFLAEYFAVRLIGVPGMPEATFESHGLTLQREFSPVDIAVLVDNLQDNARKARATKIDFKAVRKGTNRIMIKVSDDGLGIDANKVDPSKLFERGYTGSANGTGLGLYSVRQILKEMGGEVELVGDGKRADFEIIIPGDEK</sequence>